<dbReference type="Gene3D" id="1.20.5.170">
    <property type="match status" value="1"/>
</dbReference>
<dbReference type="Gene3D" id="1.10.287.1490">
    <property type="match status" value="3"/>
</dbReference>
<dbReference type="SUPFAM" id="SSF57997">
    <property type="entry name" value="Tropomyosin"/>
    <property type="match status" value="3"/>
</dbReference>
<feature type="coiled-coil region" evidence="2">
    <location>
        <begin position="398"/>
        <end position="826"/>
    </location>
</feature>
<feature type="domain" description="PUMA/OVT1 coiled-coil region" evidence="5">
    <location>
        <begin position="403"/>
        <end position="476"/>
    </location>
</feature>
<evidence type="ECO:0000259" key="5">
    <source>
        <dbReference type="Pfam" id="PF24627"/>
    </source>
</evidence>
<protein>
    <submittedName>
        <fullName evidence="6">227 kDa spindle-and centromere-associated protein</fullName>
    </submittedName>
</protein>
<feature type="non-terminal residue" evidence="6">
    <location>
        <position position="1969"/>
    </location>
</feature>
<dbReference type="Pfam" id="PF24627">
    <property type="entry name" value="PUMA_CC"/>
    <property type="match status" value="1"/>
</dbReference>
<evidence type="ECO:0000256" key="2">
    <source>
        <dbReference type="SAM" id="Coils"/>
    </source>
</evidence>
<feature type="coiled-coil region" evidence="2">
    <location>
        <begin position="77"/>
        <end position="132"/>
    </location>
</feature>
<sequence>MEISKDASSTESGHADVTQRVTRTVITRTNYESSVGDTNIGGDVSDDLAYLDVAESLTADTMLASASHGSDYSVLRLDRAQDDLNSFKKRIDANAEEQREHADLMAGLQRKVEDYRRRIAEIERQVATRTSDDRVTFNISEVSETWTPEIKEVSGVEYELASKLDEERRKVEELRMHNAQLQAEIQHLRQQFDLTIQEKERSYQIRERNLAQYLSDEQKRMMDLWTELQHVRRQFGEYKDQTERELENQRNEFARISRGVGGFARQLNLSSYEGTETTVINQDSVLMDAVRRFREQQAAPMGASAEDYDALMKKYEEAIERIVELESSGDGSTGKLSALETQLRRNKDKLAECQEVLRKIYDLTKESSKDTTKRARSLSPGGTHIIPSEVLRSVRYAIRTRDNELQQLQRKLKNSELQISELVTRFETAQEARKRLEKQLADAKKELNTQMKSMEDANRELKRLEERLRASDSEKTITENARRKLEEEVRRLKTIIDQSDADGVKKALEEAEAQNRFIEEEYKTRIAELSRRIEGLVDDNKRLKGDLNGVKDKYRNLEIQYNITVQKLDEKDFALKNLEDSKRDLLKDLEDQRARFDAVTSELDNLQTNFTTTTKNTVAIEMTVKEMKQQRDDLSKQKDDLTRQMADLSHKMEIEIKKREEIEKTSLRHVEEIEKLKTQIADYESQLMLLRRHNDELDTQLKTSQAKITTVENSLASAQKEITTLNELNTKLQKEKQEIMNLKQSTDVELDTVKEKLRKVEIEIEKLRTENKALIESEEAAKVACKEKESRVHLLERELEEAKAEIDELRRQLTQLDQENKDRLENVIRLHTPADKTDTYESTHITEIRVKELGDRHKLDLERLENERDEIERRLQLLQDELAEKQRTIDRQLIEIEELKQRYESEVNAHKSEMIALETKYQNEHDDERDQHQRDIELLKASEDELRDKIGLLERKLQEAIDREKILHNEVTEWEEKYDALSKELEKVRDELEAVRIDAEKEAQKWKTEIYVAQTEVKNLEATNETLKAQLNTANERVNSLNRTTNEQAAKIRELNSHIRRLDEELNDSKALVSSLENDLESAQNRLHTIEEQYANLQLDNNKLRAEIDTSNRQIDVLKKTNASNESEIERLKKKVVQLSDIAKQQADELDKLQNERDQLDKAYREKAKHVDQLSEMAKTLEMKMNRMRQELHDLTDKLTTTETERNFLRTEMRKLEQELQFGKDQMLRKTDEFHAALDDLANAHRVAEDGRVSALQELETRKFELSDLKSRLENAEERLATLQQEYIRVDKERDVLSDSLRRFQSSISRTVIPESDKLISPIDMQTIDVHVQKLMTHIEKLERERNDYRDSLGRLKRKTTDAPITVNKHETLYRSIEERVADVEEGKRSAEMRLASAKELLKSQEEALKQRDDERRTMKSKIVAYELETRGKEAQIRHLNELVKTLKADLETSQSEVHALRDREEQWDMKKLHLEGKLPEEDAELRVKTLMSNFETERQNLNETIRKLTSQLHASESKNTDLKDDADKLRRDLTKAERAEVELRRNLDEQTRLATDRQQLKDQLTIAQNDLANANSRKQQLENELMNVRSELRDLKQQLHDANSRIADLQRQLQDANTNKNRLSDKVHDLERTIALQHNVENQLRNQLTSSSNEQKTLQNALDELRRRIDQMERDKHGMYEKIEEFKKIRITLIKKIDILETEKRNAEGIISETAAQREAIERSLNALERENKELARNCAQLQQQIAQLELDNGNRLIMITNKQKEEHERFVQSMKAEKAQVERIVENRDRARVNRIKQLENQLNIMREQLNNERLRRRDASDRLYMSSVSKLGGSVFGMGTTGMMSAGPAIYPQTDSFDYVIGSPRLMPQFYTAPTTHYSSLPISDTYRRGSTVISIDEPAVDTTREVISTTYRSSAVTGAVGQTAGLSSISAGISSLAPSAEIGDSDILKKTTITVSKKTTTEHGD</sequence>
<reference evidence="6" key="1">
    <citation type="journal article" date="2011" name="Genome Res.">
        <title>Deep small RNA sequencing from the nematode Ascaris reveals conservation, functional diversification, and novel developmental profiles.</title>
        <authorList>
            <person name="Wang J."/>
            <person name="Czech B."/>
            <person name="Crunk A."/>
            <person name="Wallace A."/>
            <person name="Mitreva M."/>
            <person name="Hannon G.J."/>
            <person name="Davis R.E."/>
        </authorList>
    </citation>
    <scope>NUCLEOTIDE SEQUENCE</scope>
</reference>
<evidence type="ECO:0000256" key="1">
    <source>
        <dbReference type="ARBA" id="ARBA00023054"/>
    </source>
</evidence>
<proteinExistence type="evidence at transcript level"/>
<feature type="coiled-coil region" evidence="2">
    <location>
        <begin position="164"/>
        <end position="198"/>
    </location>
</feature>
<organism evidence="6">
    <name type="scientific">Ascaris suum</name>
    <name type="common">Pig roundworm</name>
    <name type="synonym">Ascaris lumbricoides</name>
    <dbReference type="NCBI Taxonomy" id="6253"/>
    <lineage>
        <taxon>Eukaryota</taxon>
        <taxon>Metazoa</taxon>
        <taxon>Ecdysozoa</taxon>
        <taxon>Nematoda</taxon>
        <taxon>Chromadorea</taxon>
        <taxon>Rhabditida</taxon>
        <taxon>Spirurina</taxon>
        <taxon>Ascaridomorpha</taxon>
        <taxon>Ascaridoidea</taxon>
        <taxon>Ascarididae</taxon>
        <taxon>Ascaris</taxon>
    </lineage>
</organism>
<feature type="compositionally biased region" description="Polar residues" evidence="3">
    <location>
        <begin position="1"/>
        <end position="12"/>
    </location>
</feature>
<dbReference type="InterPro" id="IPR057531">
    <property type="entry name" value="PUMA/OVT1_CC"/>
</dbReference>
<accession>F1KQD6</accession>
<dbReference type="Pfam" id="PF15035">
    <property type="entry name" value="Rootletin"/>
    <property type="match status" value="1"/>
</dbReference>
<dbReference type="Pfam" id="PF24423">
    <property type="entry name" value="OVT1"/>
    <property type="match status" value="1"/>
</dbReference>
<dbReference type="InterPro" id="IPR055167">
    <property type="entry name" value="Rootletin-like_CC"/>
</dbReference>
<feature type="coiled-coil region" evidence="2">
    <location>
        <begin position="1712"/>
        <end position="1825"/>
    </location>
</feature>
<evidence type="ECO:0000313" key="6">
    <source>
        <dbReference type="EMBL" id="ADY40090.1"/>
    </source>
</evidence>
<feature type="coiled-coil region" evidence="2">
    <location>
        <begin position="232"/>
        <end position="259"/>
    </location>
</feature>
<feature type="coiled-coil region" evidence="2">
    <location>
        <begin position="1332"/>
        <end position="1464"/>
    </location>
</feature>
<dbReference type="Gene3D" id="1.20.5.340">
    <property type="match status" value="1"/>
</dbReference>
<name>F1KQD6_ASCSU</name>
<feature type="domain" description="Rootletin-like coiled-coil" evidence="4">
    <location>
        <begin position="88"/>
        <end position="257"/>
    </location>
</feature>
<evidence type="ECO:0000259" key="4">
    <source>
        <dbReference type="Pfam" id="PF15035"/>
    </source>
</evidence>
<feature type="coiled-coil region" evidence="2">
    <location>
        <begin position="854"/>
        <end position="1293"/>
    </location>
</feature>
<dbReference type="EMBL" id="JI164176">
    <property type="protein sequence ID" value="ADY40090.1"/>
    <property type="molecule type" value="mRNA"/>
</dbReference>
<feature type="region of interest" description="Disordered" evidence="3">
    <location>
        <begin position="1"/>
        <end position="21"/>
    </location>
</feature>
<dbReference type="PANTHER" id="PTHR23159:SF31">
    <property type="entry name" value="CENTROSOME-ASSOCIATED PROTEIN CEP250 ISOFORM X1"/>
    <property type="match status" value="1"/>
</dbReference>
<keyword evidence="1 2" id="KW-0175">Coiled coil</keyword>
<dbReference type="PANTHER" id="PTHR23159">
    <property type="entry name" value="CENTROSOMAL PROTEIN 2"/>
    <property type="match status" value="1"/>
</dbReference>
<feature type="coiled-coil region" evidence="2">
    <location>
        <begin position="305"/>
        <end position="356"/>
    </location>
</feature>
<feature type="coiled-coil region" evidence="2">
    <location>
        <begin position="1492"/>
        <end position="1683"/>
    </location>
</feature>
<evidence type="ECO:0000256" key="3">
    <source>
        <dbReference type="SAM" id="MobiDB-lite"/>
    </source>
</evidence>